<dbReference type="EMBL" id="BCSZ01000051">
    <property type="protein sequence ID" value="GAT04900.1"/>
    <property type="molecule type" value="Genomic_DNA"/>
</dbReference>
<dbReference type="AlphaFoldDB" id="A0A117IFX8"/>
<dbReference type="GO" id="GO:0006310">
    <property type="term" value="P:DNA recombination"/>
    <property type="evidence" value="ECO:0007669"/>
    <property type="project" value="UniProtKB-KW"/>
</dbReference>
<dbReference type="Gene3D" id="1.10.443.10">
    <property type="entry name" value="Intergrase catalytic core"/>
    <property type="match status" value="1"/>
</dbReference>
<dbReference type="InterPro" id="IPR002104">
    <property type="entry name" value="Integrase_catalytic"/>
</dbReference>
<comment type="caution">
    <text evidence="8">The sequence shown here is derived from an EMBL/GenBank/DDBJ whole genome shotgun (WGS) entry which is preliminary data.</text>
</comment>
<dbReference type="SUPFAM" id="SSF56349">
    <property type="entry name" value="DNA breaking-rejoining enzymes"/>
    <property type="match status" value="1"/>
</dbReference>
<evidence type="ECO:0000256" key="2">
    <source>
        <dbReference type="ARBA" id="ARBA00023125"/>
    </source>
</evidence>
<dbReference type="PANTHER" id="PTHR30349:SF64">
    <property type="entry name" value="PROPHAGE INTEGRASE INTD-RELATED"/>
    <property type="match status" value="1"/>
</dbReference>
<dbReference type="PROSITE" id="PS51898">
    <property type="entry name" value="TYR_RECOMBINASE"/>
    <property type="match status" value="1"/>
</dbReference>
<dbReference type="InterPro" id="IPR013762">
    <property type="entry name" value="Integrase-like_cat_sf"/>
</dbReference>
<feature type="domain" description="Core-binding (CB)" evidence="7">
    <location>
        <begin position="11"/>
        <end position="90"/>
    </location>
</feature>
<evidence type="ECO:0000313" key="9">
    <source>
        <dbReference type="Proteomes" id="UP000069705"/>
    </source>
</evidence>
<dbReference type="GO" id="GO:0003677">
    <property type="term" value="F:DNA binding"/>
    <property type="evidence" value="ECO:0007669"/>
    <property type="project" value="UniProtKB-UniRule"/>
</dbReference>
<dbReference type="RefSeq" id="WP_064774174.1">
    <property type="nucleotide sequence ID" value="NZ_BCSZ01000051.1"/>
</dbReference>
<gene>
    <name evidence="8" type="ORF">RMCFA_5011</name>
</gene>
<evidence type="ECO:0000256" key="5">
    <source>
        <dbReference type="SAM" id="MobiDB-lite"/>
    </source>
</evidence>
<name>A0A117IFX8_MYCFO</name>
<dbReference type="InterPro" id="IPR010998">
    <property type="entry name" value="Integrase_recombinase_N"/>
</dbReference>
<evidence type="ECO:0000256" key="1">
    <source>
        <dbReference type="ARBA" id="ARBA00008857"/>
    </source>
</evidence>
<organism evidence="8 9">
    <name type="scientific">Mycolicibacterium fortuitum subsp. acetamidolyticum</name>
    <dbReference type="NCBI Taxonomy" id="144550"/>
    <lineage>
        <taxon>Bacteria</taxon>
        <taxon>Bacillati</taxon>
        <taxon>Actinomycetota</taxon>
        <taxon>Actinomycetes</taxon>
        <taxon>Mycobacteriales</taxon>
        <taxon>Mycobacteriaceae</taxon>
        <taxon>Mycolicibacterium</taxon>
    </lineage>
</organism>
<dbReference type="InterPro" id="IPR050090">
    <property type="entry name" value="Tyrosine_recombinase_XerCD"/>
</dbReference>
<dbReference type="InterPro" id="IPR011010">
    <property type="entry name" value="DNA_brk_join_enz"/>
</dbReference>
<sequence>MSGPAPTPLPVRWQPWVELFEQEQQAANRSPNTIATRASHLKQFALAHPRSNPLTVSRDRLVEWLARPGWSPAYRRSMRATIRAFFTTLHQLGHRDDDPSRTLPLVREPRSKPRPCPDAAVRQALQSPNPVVGLAVRIATETGLRRAEIAALRVDQVQGEPGGYWLTVTGKGGHQRVVPIADALAADLLAIPTRYVFPAASGGHLSPRWLGKLVAAAMPAGWTMHTLRHRFGTVAYRATGDLRAVQELMGHASVATTQRYTAVSDDAMRRAAQAAAITLP</sequence>
<dbReference type="GO" id="GO:0015074">
    <property type="term" value="P:DNA integration"/>
    <property type="evidence" value="ECO:0007669"/>
    <property type="project" value="InterPro"/>
</dbReference>
<proteinExistence type="inferred from homology"/>
<reference evidence="9" key="2">
    <citation type="submission" date="2016-02" db="EMBL/GenBank/DDBJ databases">
        <title>Draft genome sequence of five rapidly growing Mycobacterium species.</title>
        <authorList>
            <person name="Katahira K."/>
            <person name="Gotou Y."/>
            <person name="Iida K."/>
            <person name="Ogura Y."/>
            <person name="Hayashi T."/>
        </authorList>
    </citation>
    <scope>NUCLEOTIDE SEQUENCE [LARGE SCALE GENOMIC DNA]</scope>
    <source>
        <strain evidence="9">JCM6368</strain>
    </source>
</reference>
<evidence type="ECO:0000313" key="8">
    <source>
        <dbReference type="EMBL" id="GAT04900.1"/>
    </source>
</evidence>
<protein>
    <submittedName>
        <fullName evidence="8">Tyrosine recombinase XerD</fullName>
    </submittedName>
</protein>
<accession>A0A117IFX8</accession>
<dbReference type="PROSITE" id="PS51900">
    <property type="entry name" value="CB"/>
    <property type="match status" value="1"/>
</dbReference>
<dbReference type="Gene3D" id="1.10.150.130">
    <property type="match status" value="1"/>
</dbReference>
<comment type="similarity">
    <text evidence="1">Belongs to the 'phage' integrase family.</text>
</comment>
<evidence type="ECO:0000259" key="6">
    <source>
        <dbReference type="PROSITE" id="PS51898"/>
    </source>
</evidence>
<dbReference type="PANTHER" id="PTHR30349">
    <property type="entry name" value="PHAGE INTEGRASE-RELATED"/>
    <property type="match status" value="1"/>
</dbReference>
<feature type="region of interest" description="Disordered" evidence="5">
    <location>
        <begin position="95"/>
        <end position="117"/>
    </location>
</feature>
<dbReference type="InterPro" id="IPR044068">
    <property type="entry name" value="CB"/>
</dbReference>
<reference evidence="8 9" key="1">
    <citation type="journal article" date="2016" name="Genome Announc.">
        <title>Draft Genome Sequences of Five Rapidly Growing Mycobacterium Species, M. thermoresistibile, M. fortuitum subsp. acetamidolyticum, M. canariasense, M. brisbanense, and M. novocastrense.</title>
        <authorList>
            <person name="Katahira K."/>
            <person name="Ogura Y."/>
            <person name="Gotoh Y."/>
            <person name="Hayashi T."/>
        </authorList>
    </citation>
    <scope>NUCLEOTIDE SEQUENCE [LARGE SCALE GENOMIC DNA]</scope>
    <source>
        <strain evidence="8 9">JCM6368</strain>
    </source>
</reference>
<keyword evidence="2 4" id="KW-0238">DNA-binding</keyword>
<evidence type="ECO:0000256" key="4">
    <source>
        <dbReference type="PROSITE-ProRule" id="PRU01248"/>
    </source>
</evidence>
<feature type="domain" description="Tyr recombinase" evidence="6">
    <location>
        <begin position="111"/>
        <end position="273"/>
    </location>
</feature>
<evidence type="ECO:0000259" key="7">
    <source>
        <dbReference type="PROSITE" id="PS51900"/>
    </source>
</evidence>
<evidence type="ECO:0000256" key="3">
    <source>
        <dbReference type="ARBA" id="ARBA00023172"/>
    </source>
</evidence>
<dbReference type="Proteomes" id="UP000069705">
    <property type="component" value="Unassembled WGS sequence"/>
</dbReference>
<keyword evidence="3" id="KW-0233">DNA recombination</keyword>
<dbReference type="Pfam" id="PF00589">
    <property type="entry name" value="Phage_integrase"/>
    <property type="match status" value="1"/>
</dbReference>